<sequence>MAFDHQLNDALFRLSMNALKEKNSASAVVSPFSIAMALAAVNVGAKDKTSQEITEVAFDGIPKEKVTAWFRQKLDEMKKYSSPLAVASAVYLDKTLKMLENYKNDVAKNFDTVSQSADFRGNPRAERQTLNNYVEKNTGGHIKDLFGEDDITSDTRLVTVNAVYMKAAFHVRFQKEDTKEVTFHNEDGSIKQLQTMHDTKKGSFFETDDFIYGHFAFVDYGFAFFVAVPKKSHLANLKESFTTSNQSFSSAHTGAEHVPYMHIALPKFNSEGSYKLKETLSQLGISQLFNPHGANLSGITNEQVHVEKVIHKAILELDEDGVTAAAVTAMGIEPMCLDMSREERNLKADRPFLYGVTYNGTPLFVGQYY</sequence>
<dbReference type="STRING" id="34508.A0A4U5MLB5"/>
<dbReference type="OrthoDB" id="9518664at2759"/>
<dbReference type="InterPro" id="IPR000215">
    <property type="entry name" value="Serpin_fam"/>
</dbReference>
<feature type="domain" description="Serpin" evidence="3">
    <location>
        <begin position="12"/>
        <end position="369"/>
    </location>
</feature>
<evidence type="ECO:0000256" key="1">
    <source>
        <dbReference type="ARBA" id="ARBA00009500"/>
    </source>
</evidence>
<proteinExistence type="inferred from homology"/>
<protein>
    <recommendedName>
        <fullName evidence="3">Serpin domain-containing protein</fullName>
    </recommendedName>
</protein>
<dbReference type="EMBL" id="AZBU02000007">
    <property type="protein sequence ID" value="TKR70250.1"/>
    <property type="molecule type" value="Genomic_DNA"/>
</dbReference>
<dbReference type="Proteomes" id="UP000298663">
    <property type="component" value="Unassembled WGS sequence"/>
</dbReference>
<dbReference type="SMART" id="SM00093">
    <property type="entry name" value="SERPIN"/>
    <property type="match status" value="1"/>
</dbReference>
<dbReference type="PANTHER" id="PTHR11461:SF211">
    <property type="entry name" value="GH10112P-RELATED"/>
    <property type="match status" value="1"/>
</dbReference>
<name>A0A4U5MLB5_STECR</name>
<organism evidence="4 5">
    <name type="scientific">Steinernema carpocapsae</name>
    <name type="common">Entomopathogenic nematode</name>
    <dbReference type="NCBI Taxonomy" id="34508"/>
    <lineage>
        <taxon>Eukaryota</taxon>
        <taxon>Metazoa</taxon>
        <taxon>Ecdysozoa</taxon>
        <taxon>Nematoda</taxon>
        <taxon>Chromadorea</taxon>
        <taxon>Rhabditida</taxon>
        <taxon>Tylenchina</taxon>
        <taxon>Panagrolaimomorpha</taxon>
        <taxon>Strongyloidoidea</taxon>
        <taxon>Steinernematidae</taxon>
        <taxon>Steinernema</taxon>
    </lineage>
</organism>
<dbReference type="SUPFAM" id="SSF56574">
    <property type="entry name" value="Serpins"/>
    <property type="match status" value="1"/>
</dbReference>
<dbReference type="InterPro" id="IPR023795">
    <property type="entry name" value="Serpin_CS"/>
</dbReference>
<dbReference type="GO" id="GO:0004867">
    <property type="term" value="F:serine-type endopeptidase inhibitor activity"/>
    <property type="evidence" value="ECO:0007669"/>
    <property type="project" value="InterPro"/>
</dbReference>
<reference evidence="4 5" key="1">
    <citation type="journal article" date="2015" name="Genome Biol.">
        <title>Comparative genomics of Steinernema reveals deeply conserved gene regulatory networks.</title>
        <authorList>
            <person name="Dillman A.R."/>
            <person name="Macchietto M."/>
            <person name="Porter C.F."/>
            <person name="Rogers A."/>
            <person name="Williams B."/>
            <person name="Antoshechkin I."/>
            <person name="Lee M.M."/>
            <person name="Goodwin Z."/>
            <person name="Lu X."/>
            <person name="Lewis E.E."/>
            <person name="Goodrich-Blair H."/>
            <person name="Stock S.P."/>
            <person name="Adams B.J."/>
            <person name="Sternberg P.W."/>
            <person name="Mortazavi A."/>
        </authorList>
    </citation>
    <scope>NUCLEOTIDE SEQUENCE [LARGE SCALE GENOMIC DNA]</scope>
    <source>
        <strain evidence="4 5">ALL</strain>
    </source>
</reference>
<dbReference type="InterPro" id="IPR042178">
    <property type="entry name" value="Serpin_sf_1"/>
</dbReference>
<dbReference type="PROSITE" id="PS00284">
    <property type="entry name" value="SERPIN"/>
    <property type="match status" value="1"/>
</dbReference>
<evidence type="ECO:0000256" key="2">
    <source>
        <dbReference type="RuleBase" id="RU000411"/>
    </source>
</evidence>
<comment type="similarity">
    <text evidence="1 2">Belongs to the serpin family.</text>
</comment>
<dbReference type="CDD" id="cd00172">
    <property type="entry name" value="serpin"/>
    <property type="match status" value="1"/>
</dbReference>
<evidence type="ECO:0000259" key="3">
    <source>
        <dbReference type="SMART" id="SM00093"/>
    </source>
</evidence>
<comment type="caution">
    <text evidence="4">The sequence shown here is derived from an EMBL/GenBank/DDBJ whole genome shotgun (WGS) entry which is preliminary data.</text>
</comment>
<reference evidence="4 5" key="2">
    <citation type="journal article" date="2019" name="G3 (Bethesda)">
        <title>Hybrid Assembly of the Genome of the Entomopathogenic Nematode Steinernema carpocapsae Identifies the X-Chromosome.</title>
        <authorList>
            <person name="Serra L."/>
            <person name="Macchietto M."/>
            <person name="Macias-Munoz A."/>
            <person name="McGill C.J."/>
            <person name="Rodriguez I.M."/>
            <person name="Rodriguez B."/>
            <person name="Murad R."/>
            <person name="Mortazavi A."/>
        </authorList>
    </citation>
    <scope>NUCLEOTIDE SEQUENCE [LARGE SCALE GENOMIC DNA]</scope>
    <source>
        <strain evidence="4 5">ALL</strain>
    </source>
</reference>
<evidence type="ECO:0000313" key="5">
    <source>
        <dbReference type="Proteomes" id="UP000298663"/>
    </source>
</evidence>
<dbReference type="InterPro" id="IPR036186">
    <property type="entry name" value="Serpin_sf"/>
</dbReference>
<dbReference type="GO" id="GO:0005615">
    <property type="term" value="C:extracellular space"/>
    <property type="evidence" value="ECO:0007669"/>
    <property type="project" value="InterPro"/>
</dbReference>
<dbReference type="InterPro" id="IPR042185">
    <property type="entry name" value="Serpin_sf_2"/>
</dbReference>
<evidence type="ECO:0000313" key="4">
    <source>
        <dbReference type="EMBL" id="TKR70250.1"/>
    </source>
</evidence>
<dbReference type="PANTHER" id="PTHR11461">
    <property type="entry name" value="SERINE PROTEASE INHIBITOR, SERPIN"/>
    <property type="match status" value="1"/>
</dbReference>
<keyword evidence="5" id="KW-1185">Reference proteome</keyword>
<dbReference type="InterPro" id="IPR023796">
    <property type="entry name" value="Serpin_dom"/>
</dbReference>
<dbReference type="Gene3D" id="3.30.497.10">
    <property type="entry name" value="Antithrombin, subunit I, domain 2"/>
    <property type="match status" value="1"/>
</dbReference>
<dbReference type="Pfam" id="PF00079">
    <property type="entry name" value="Serpin"/>
    <property type="match status" value="1"/>
</dbReference>
<gene>
    <name evidence="4" type="ORF">L596_022296</name>
</gene>
<dbReference type="AlphaFoldDB" id="A0A4U5MLB5"/>
<accession>A0A4U5MLB5</accession>
<dbReference type="Gene3D" id="2.30.39.10">
    <property type="entry name" value="Alpha-1-antitrypsin, domain 1"/>
    <property type="match status" value="1"/>
</dbReference>